<gene>
    <name evidence="1" type="ORF">PF008_g23697</name>
</gene>
<reference evidence="1 2" key="1">
    <citation type="submission" date="2018-09" db="EMBL/GenBank/DDBJ databases">
        <title>Genomic investigation of the strawberry pathogen Phytophthora fragariae indicates pathogenicity is determined by transcriptional variation in three key races.</title>
        <authorList>
            <person name="Adams T.M."/>
            <person name="Armitage A.D."/>
            <person name="Sobczyk M.K."/>
            <person name="Bates H.J."/>
            <person name="Dunwell J.M."/>
            <person name="Nellist C.F."/>
            <person name="Harrison R.J."/>
        </authorList>
    </citation>
    <scope>NUCLEOTIDE SEQUENCE [LARGE SCALE GENOMIC DNA]</scope>
    <source>
        <strain evidence="1 2">NOV-77</strain>
    </source>
</reference>
<dbReference type="AlphaFoldDB" id="A0A6G0QR16"/>
<organism evidence="1 2">
    <name type="scientific">Phytophthora fragariae</name>
    <dbReference type="NCBI Taxonomy" id="53985"/>
    <lineage>
        <taxon>Eukaryota</taxon>
        <taxon>Sar</taxon>
        <taxon>Stramenopiles</taxon>
        <taxon>Oomycota</taxon>
        <taxon>Peronosporomycetes</taxon>
        <taxon>Peronosporales</taxon>
        <taxon>Peronosporaceae</taxon>
        <taxon>Phytophthora</taxon>
    </lineage>
</organism>
<protein>
    <submittedName>
        <fullName evidence="1">Uncharacterized protein</fullName>
    </submittedName>
</protein>
<evidence type="ECO:0000313" key="2">
    <source>
        <dbReference type="Proteomes" id="UP000486351"/>
    </source>
</evidence>
<accession>A0A6G0QR16</accession>
<comment type="caution">
    <text evidence="1">The sequence shown here is derived from an EMBL/GenBank/DDBJ whole genome shotgun (WGS) entry which is preliminary data.</text>
</comment>
<name>A0A6G0QR16_9STRA</name>
<sequence>MLLSQRKVTFCTACITSVTSSSSVDCAKALLLKNNTISHSSFESSSGSVEHSSSGMK</sequence>
<evidence type="ECO:0000313" key="1">
    <source>
        <dbReference type="EMBL" id="KAE9297611.1"/>
    </source>
</evidence>
<proteinExistence type="predicted"/>
<dbReference type="Proteomes" id="UP000486351">
    <property type="component" value="Unassembled WGS sequence"/>
</dbReference>
<dbReference type="EMBL" id="QXFY01002429">
    <property type="protein sequence ID" value="KAE9297611.1"/>
    <property type="molecule type" value="Genomic_DNA"/>
</dbReference>